<keyword evidence="8 14" id="KW-0227">DNA damage</keyword>
<dbReference type="Gene3D" id="1.10.1670.10">
    <property type="entry name" value="Helix-hairpin-Helix base-excision DNA repair enzymes (C-terminal)"/>
    <property type="match status" value="1"/>
</dbReference>
<dbReference type="InterPro" id="IPR029119">
    <property type="entry name" value="MutY_C"/>
</dbReference>
<evidence type="ECO:0000313" key="17">
    <source>
        <dbReference type="Proteomes" id="UP001626549"/>
    </source>
</evidence>
<evidence type="ECO:0000256" key="5">
    <source>
        <dbReference type="ARBA" id="ARBA00022023"/>
    </source>
</evidence>
<dbReference type="CDD" id="cd03431">
    <property type="entry name" value="NUDIX_DNA_Glycosylase_C-MutY"/>
    <property type="match status" value="1"/>
</dbReference>
<evidence type="ECO:0000259" key="15">
    <source>
        <dbReference type="SMART" id="SM00478"/>
    </source>
</evidence>
<dbReference type="PROSITE" id="PS01155">
    <property type="entry name" value="ENDONUCLEASE_III_2"/>
    <property type="match status" value="1"/>
</dbReference>
<evidence type="ECO:0000256" key="14">
    <source>
        <dbReference type="RuleBase" id="RU365096"/>
    </source>
</evidence>
<keyword evidence="7" id="KW-0479">Metal-binding</keyword>
<dbReference type="GO" id="GO:0000701">
    <property type="term" value="F:purine-specific mismatch base pair DNA N-glycosylase activity"/>
    <property type="evidence" value="ECO:0007669"/>
    <property type="project" value="UniProtKB-EC"/>
</dbReference>
<keyword evidence="10 14" id="KW-0408">Iron</keyword>
<organism evidence="16 17">
    <name type="scientific">Congregibacter brevis</name>
    <dbReference type="NCBI Taxonomy" id="3081201"/>
    <lineage>
        <taxon>Bacteria</taxon>
        <taxon>Pseudomonadati</taxon>
        <taxon>Pseudomonadota</taxon>
        <taxon>Gammaproteobacteria</taxon>
        <taxon>Cellvibrionales</taxon>
        <taxon>Halieaceae</taxon>
        <taxon>Congregibacter</taxon>
    </lineage>
</organism>
<evidence type="ECO:0000256" key="13">
    <source>
        <dbReference type="ARBA" id="ARBA00023295"/>
    </source>
</evidence>
<evidence type="ECO:0000256" key="8">
    <source>
        <dbReference type="ARBA" id="ARBA00022763"/>
    </source>
</evidence>
<comment type="similarity">
    <text evidence="3 14">Belongs to the Nth/MutY family.</text>
</comment>
<dbReference type="Pfam" id="PF00633">
    <property type="entry name" value="HHH"/>
    <property type="match status" value="1"/>
</dbReference>
<evidence type="ECO:0000256" key="1">
    <source>
        <dbReference type="ARBA" id="ARBA00000843"/>
    </source>
</evidence>
<dbReference type="PANTHER" id="PTHR42944:SF1">
    <property type="entry name" value="ADENINE DNA GLYCOSYLASE"/>
    <property type="match status" value="1"/>
</dbReference>
<keyword evidence="13 14" id="KW-0326">Glycosidase</keyword>
<dbReference type="EMBL" id="CP136865">
    <property type="protein sequence ID" value="WOJ97323.1"/>
    <property type="molecule type" value="Genomic_DNA"/>
</dbReference>
<keyword evidence="12" id="KW-0234">DNA repair</keyword>
<name>A0ABZ0IE10_9GAMM</name>
<dbReference type="SMART" id="SM00478">
    <property type="entry name" value="ENDO3c"/>
    <property type="match status" value="1"/>
</dbReference>
<evidence type="ECO:0000256" key="12">
    <source>
        <dbReference type="ARBA" id="ARBA00023204"/>
    </source>
</evidence>
<evidence type="ECO:0000256" key="7">
    <source>
        <dbReference type="ARBA" id="ARBA00022723"/>
    </source>
</evidence>
<keyword evidence="6" id="KW-0004">4Fe-4S</keyword>
<dbReference type="InterPro" id="IPR000445">
    <property type="entry name" value="HhH_motif"/>
</dbReference>
<dbReference type="InterPro" id="IPR023170">
    <property type="entry name" value="HhH_base_excis_C"/>
</dbReference>
<evidence type="ECO:0000256" key="10">
    <source>
        <dbReference type="ARBA" id="ARBA00023004"/>
    </source>
</evidence>
<dbReference type="Pfam" id="PF14815">
    <property type="entry name" value="NUDIX_4"/>
    <property type="match status" value="1"/>
</dbReference>
<dbReference type="InterPro" id="IPR003265">
    <property type="entry name" value="HhH-GPD_domain"/>
</dbReference>
<dbReference type="SUPFAM" id="SSF48150">
    <property type="entry name" value="DNA-glycosylase"/>
    <property type="match status" value="1"/>
</dbReference>
<dbReference type="InterPro" id="IPR004036">
    <property type="entry name" value="Endonuclease-III-like_CS2"/>
</dbReference>
<evidence type="ECO:0000256" key="4">
    <source>
        <dbReference type="ARBA" id="ARBA00012045"/>
    </source>
</evidence>
<evidence type="ECO:0000256" key="3">
    <source>
        <dbReference type="ARBA" id="ARBA00008343"/>
    </source>
</evidence>
<sequence length="358" mass="39645">MDDFAKRLLAWYDDHGRHNLPWQRDATPYHVWLSEIMLQQTQVATVIPYYERFTTSFPRIEALAAADIDQVLHHWSGLGYYARARNLHKAAKTLVEDFGGDFPADVEALQSLPGVGRSTAGAILSTALNGRAAILDGNVKRVLARFHAVEGWPGKTAVAAKLWELAEQHTPDSRVADYTQAIMDLGATLCTRSKPECHRCPQAGDCLALQRSSQSKYPGKKPKRAIPTKQTSFIIAHTPDGELLLERRQSTGIWGGLWCFPEVSDTAAAIQFCEDSLAVQVLGTKALPALRHSFSHYHLEISPLLLTLSKTPTLILEGQELRCWPAQEAPAVGLAAPVRRLWDEAVRGINNSDKEDKP</sequence>
<dbReference type="InterPro" id="IPR005760">
    <property type="entry name" value="A/G_AdeGlyc_MutY"/>
</dbReference>
<reference evidence="16 17" key="1">
    <citation type="submission" date="2023-10" db="EMBL/GenBank/DDBJ databases">
        <title>Two novel species belonging to the OM43/NOR5 clade.</title>
        <authorList>
            <person name="Park M."/>
        </authorList>
    </citation>
    <scope>NUCLEOTIDE SEQUENCE [LARGE SCALE GENOMIC DNA]</scope>
    <source>
        <strain evidence="16 17">IMCC45268</strain>
    </source>
</reference>
<dbReference type="InterPro" id="IPR015797">
    <property type="entry name" value="NUDIX_hydrolase-like_dom_sf"/>
</dbReference>
<dbReference type="NCBIfam" id="NF008132">
    <property type="entry name" value="PRK10880.1"/>
    <property type="match status" value="1"/>
</dbReference>
<dbReference type="PANTHER" id="PTHR42944">
    <property type="entry name" value="ADENINE DNA GLYCOSYLASE"/>
    <property type="match status" value="1"/>
</dbReference>
<proteinExistence type="inferred from homology"/>
<dbReference type="Gene3D" id="1.10.340.30">
    <property type="entry name" value="Hypothetical protein, domain 2"/>
    <property type="match status" value="1"/>
</dbReference>
<dbReference type="SUPFAM" id="SSF55811">
    <property type="entry name" value="Nudix"/>
    <property type="match status" value="1"/>
</dbReference>
<accession>A0ABZ0IE10</accession>
<protein>
    <recommendedName>
        <fullName evidence="5 14">Adenine DNA glycosylase</fullName>
        <ecNumber evidence="4 14">3.2.2.31</ecNumber>
    </recommendedName>
</protein>
<evidence type="ECO:0000256" key="9">
    <source>
        <dbReference type="ARBA" id="ARBA00022801"/>
    </source>
</evidence>
<evidence type="ECO:0000256" key="6">
    <source>
        <dbReference type="ARBA" id="ARBA00022485"/>
    </source>
</evidence>
<comment type="function">
    <text evidence="2">Adenine glycosylase active on G-A mispairs. MutY also corrects error-prone DNA synthesis past GO lesions which are due to the oxidatively damaged form of guanine: 7,8-dihydro-8-oxoguanine (8-oxo-dGTP).</text>
</comment>
<keyword evidence="17" id="KW-1185">Reference proteome</keyword>
<dbReference type="EC" id="3.2.2.31" evidence="4 14"/>
<evidence type="ECO:0000256" key="11">
    <source>
        <dbReference type="ARBA" id="ARBA00023014"/>
    </source>
</evidence>
<dbReference type="RefSeq" id="WP_407328097.1">
    <property type="nucleotide sequence ID" value="NZ_CP136865.1"/>
</dbReference>
<keyword evidence="11" id="KW-0411">Iron-sulfur</keyword>
<comment type="cofactor">
    <cofactor evidence="14">
        <name>[4Fe-4S] cluster</name>
        <dbReference type="ChEBI" id="CHEBI:49883"/>
    </cofactor>
    <text evidence="14">Binds 1 [4Fe-4S] cluster.</text>
</comment>
<dbReference type="Gene3D" id="3.90.79.10">
    <property type="entry name" value="Nucleoside Triphosphate Pyrophosphohydrolase"/>
    <property type="match status" value="1"/>
</dbReference>
<dbReference type="InterPro" id="IPR011257">
    <property type="entry name" value="DNA_glycosylase"/>
</dbReference>
<evidence type="ECO:0000313" key="16">
    <source>
        <dbReference type="EMBL" id="WOJ97323.1"/>
    </source>
</evidence>
<dbReference type="InterPro" id="IPR044298">
    <property type="entry name" value="MIG/MutY"/>
</dbReference>
<dbReference type="NCBIfam" id="TIGR01084">
    <property type="entry name" value="mutY"/>
    <property type="match status" value="1"/>
</dbReference>
<comment type="catalytic activity">
    <reaction evidence="1 14">
        <text>Hydrolyzes free adenine bases from 7,8-dihydro-8-oxoguanine:adenine mismatched double-stranded DNA, leaving an apurinic site.</text>
        <dbReference type="EC" id="3.2.2.31"/>
    </reaction>
</comment>
<dbReference type="CDD" id="cd00056">
    <property type="entry name" value="ENDO3c"/>
    <property type="match status" value="1"/>
</dbReference>
<dbReference type="Pfam" id="PF00730">
    <property type="entry name" value="HhH-GPD"/>
    <property type="match status" value="1"/>
</dbReference>
<feature type="domain" description="HhH-GPD" evidence="15">
    <location>
        <begin position="37"/>
        <end position="188"/>
    </location>
</feature>
<evidence type="ECO:0000256" key="2">
    <source>
        <dbReference type="ARBA" id="ARBA00002933"/>
    </source>
</evidence>
<gene>
    <name evidence="16" type="primary">mutY</name>
    <name evidence="16" type="ORF">R0137_01835</name>
</gene>
<dbReference type="Proteomes" id="UP001626549">
    <property type="component" value="Chromosome"/>
</dbReference>
<keyword evidence="9 16" id="KW-0378">Hydrolase</keyword>